<feature type="signal peptide" evidence="1">
    <location>
        <begin position="1"/>
        <end position="20"/>
    </location>
</feature>
<evidence type="ECO:0000256" key="1">
    <source>
        <dbReference type="SAM" id="SignalP"/>
    </source>
</evidence>
<comment type="caution">
    <text evidence="2">The sequence shown here is derived from an EMBL/GenBank/DDBJ whole genome shotgun (WGS) entry which is preliminary data.</text>
</comment>
<gene>
    <name evidence="2" type="ORF">B0T26DRAFT_750947</name>
</gene>
<sequence length="148" mass="15943">MVLVRIFTVALAAMFGLAAAAPVEDRSVGTSDVDALNKRDHFQFFFRFYSTPGGVCDHKSDTITTDPPMKGQPYGGSENLCFTAPGGQFGSLEINRDLAALPWAVTTFSEGDCKGLKSPPQRKPYCFTSPGTAVNQQIKSFMVSPAPK</sequence>
<evidence type="ECO:0000313" key="2">
    <source>
        <dbReference type="EMBL" id="KAK0716801.1"/>
    </source>
</evidence>
<organism evidence="2 3">
    <name type="scientific">Lasiosphaeria miniovina</name>
    <dbReference type="NCBI Taxonomy" id="1954250"/>
    <lineage>
        <taxon>Eukaryota</taxon>
        <taxon>Fungi</taxon>
        <taxon>Dikarya</taxon>
        <taxon>Ascomycota</taxon>
        <taxon>Pezizomycotina</taxon>
        <taxon>Sordariomycetes</taxon>
        <taxon>Sordariomycetidae</taxon>
        <taxon>Sordariales</taxon>
        <taxon>Lasiosphaeriaceae</taxon>
        <taxon>Lasiosphaeria</taxon>
    </lineage>
</organism>
<reference evidence="2" key="1">
    <citation type="submission" date="2023-06" db="EMBL/GenBank/DDBJ databases">
        <title>Genome-scale phylogeny and comparative genomics of the fungal order Sordariales.</title>
        <authorList>
            <consortium name="Lawrence Berkeley National Laboratory"/>
            <person name="Hensen N."/>
            <person name="Bonometti L."/>
            <person name="Westerberg I."/>
            <person name="Brannstrom I.O."/>
            <person name="Guillou S."/>
            <person name="Cros-Aarteil S."/>
            <person name="Calhoun S."/>
            <person name="Haridas S."/>
            <person name="Kuo A."/>
            <person name="Mondo S."/>
            <person name="Pangilinan J."/>
            <person name="Riley R."/>
            <person name="LaButti K."/>
            <person name="Andreopoulos B."/>
            <person name="Lipzen A."/>
            <person name="Chen C."/>
            <person name="Yanf M."/>
            <person name="Daum C."/>
            <person name="Ng V."/>
            <person name="Clum A."/>
            <person name="Steindorff A."/>
            <person name="Ohm R."/>
            <person name="Martin F."/>
            <person name="Silar P."/>
            <person name="Natvig D."/>
            <person name="Lalanne C."/>
            <person name="Gautier V."/>
            <person name="Ament-velasquez S.L."/>
            <person name="Kruys A."/>
            <person name="Hutchinson M.I."/>
            <person name="Powell A.J."/>
            <person name="Barry K."/>
            <person name="Miller A.N."/>
            <person name="Grigoriev I.V."/>
            <person name="Debuchy R."/>
            <person name="Gladieux P."/>
            <person name="Thoren M.H."/>
            <person name="Johannesson H."/>
        </authorList>
    </citation>
    <scope>NUCLEOTIDE SEQUENCE</scope>
    <source>
        <strain evidence="2">SMH2392-1A</strain>
    </source>
</reference>
<dbReference type="RefSeq" id="XP_060295594.1">
    <property type="nucleotide sequence ID" value="XM_060445303.1"/>
</dbReference>
<evidence type="ECO:0008006" key="4">
    <source>
        <dbReference type="Google" id="ProtNLM"/>
    </source>
</evidence>
<name>A0AA40AJ34_9PEZI</name>
<dbReference type="Proteomes" id="UP001172101">
    <property type="component" value="Unassembled WGS sequence"/>
</dbReference>
<feature type="chain" id="PRO_5041311226" description="AA1-like domain-containing protein" evidence="1">
    <location>
        <begin position="21"/>
        <end position="148"/>
    </location>
</feature>
<accession>A0AA40AJ34</accession>
<evidence type="ECO:0000313" key="3">
    <source>
        <dbReference type="Proteomes" id="UP001172101"/>
    </source>
</evidence>
<dbReference type="EMBL" id="JAUIRO010000004">
    <property type="protein sequence ID" value="KAK0716801.1"/>
    <property type="molecule type" value="Genomic_DNA"/>
</dbReference>
<protein>
    <recommendedName>
        <fullName evidence="4">AA1-like domain-containing protein</fullName>
    </recommendedName>
</protein>
<dbReference type="AlphaFoldDB" id="A0AA40AJ34"/>
<proteinExistence type="predicted"/>
<dbReference type="GeneID" id="85328573"/>
<keyword evidence="3" id="KW-1185">Reference proteome</keyword>
<keyword evidence="1" id="KW-0732">Signal</keyword>